<dbReference type="AlphaFoldDB" id="A0A6J8DAU1"/>
<feature type="coiled-coil region" evidence="2">
    <location>
        <begin position="174"/>
        <end position="208"/>
    </location>
</feature>
<organism evidence="4 5">
    <name type="scientific">Mytilus coruscus</name>
    <name type="common">Sea mussel</name>
    <dbReference type="NCBI Taxonomy" id="42192"/>
    <lineage>
        <taxon>Eukaryota</taxon>
        <taxon>Metazoa</taxon>
        <taxon>Spiralia</taxon>
        <taxon>Lophotrochozoa</taxon>
        <taxon>Mollusca</taxon>
        <taxon>Bivalvia</taxon>
        <taxon>Autobranchia</taxon>
        <taxon>Pteriomorphia</taxon>
        <taxon>Mytilida</taxon>
        <taxon>Mytiloidea</taxon>
        <taxon>Mytilidae</taxon>
        <taxon>Mytilinae</taxon>
        <taxon>Mytilus</taxon>
    </lineage>
</organism>
<dbReference type="InterPro" id="IPR000315">
    <property type="entry name" value="Znf_B-box"/>
</dbReference>
<feature type="domain" description="B box-type" evidence="3">
    <location>
        <begin position="2"/>
        <end position="52"/>
    </location>
</feature>
<dbReference type="Gene3D" id="4.10.830.40">
    <property type="match status" value="1"/>
</dbReference>
<dbReference type="Gene3D" id="3.30.160.60">
    <property type="entry name" value="Classic Zinc Finger"/>
    <property type="match status" value="1"/>
</dbReference>
<dbReference type="InterPro" id="IPR011042">
    <property type="entry name" value="6-blade_b-propeller_TolB-like"/>
</dbReference>
<sequence length="556" mass="63715">MFEKILCGPCGYAENNKNAEKWCTVCEEGLCAECEKVHKSIKTSRNHRLISVEDFRQIKNISISLTCKDHDKRLELYCNTHDVAVCLGCVPSRHMTCSDVIPLDKAAENAKHSTALADLEDTLTRTLQNLEQIITDRESAFENFEGQKQIIKHAINDTRTRIMKKLDDLEQKLLLELDTKHDNCKSEINKLLNQMKNSKRDLSCLREQTSQLKSFASDIQLFLGTRQINEAVFREKEYVKEEIKSAHNYKINIQLHPSIMSLMNDIDQLGKILVKKTTASISFKEVKVDQAQIQLRVPDMKSINNVSLRLKRKFKVKKYGYGMHLTGCAMLQNGNLLIIDNTGMYAIMEYSEEGKHIRDIPCSESPFDLTVIDNDRIAVTFGNVSAHYINILNIKNKTIEKKVELKSNCYGILNQDNKLFVIIEDGIIIIDIAGKVLNKLNVECDLYLGTSIDRIYFSVTKDQTVHCISMAGEKIWVHKEESFIHPMSITVDDDQNVFIVDYESNSLIVIQHDGKSSRTLLNETDGLVNPFSLHYNKDKKVLRLCYKEWCALYNLM</sequence>
<dbReference type="Gene3D" id="2.120.10.30">
    <property type="entry name" value="TolB, C-terminal domain"/>
    <property type="match status" value="1"/>
</dbReference>
<keyword evidence="1" id="KW-0863">Zinc-finger</keyword>
<keyword evidence="5" id="KW-1185">Reference proteome</keyword>
<evidence type="ECO:0000256" key="1">
    <source>
        <dbReference type="PROSITE-ProRule" id="PRU00024"/>
    </source>
</evidence>
<keyword evidence="1" id="KW-0862">Zinc</keyword>
<dbReference type="PROSITE" id="PS50119">
    <property type="entry name" value="ZF_BBOX"/>
    <property type="match status" value="2"/>
</dbReference>
<evidence type="ECO:0000313" key="4">
    <source>
        <dbReference type="EMBL" id="CAC5404801.1"/>
    </source>
</evidence>
<dbReference type="SUPFAM" id="SSF63825">
    <property type="entry name" value="YWTD domain"/>
    <property type="match status" value="1"/>
</dbReference>
<dbReference type="PANTHER" id="PTHR25462">
    <property type="entry name" value="BONUS, ISOFORM C-RELATED"/>
    <property type="match status" value="1"/>
</dbReference>
<name>A0A6J8DAU1_MYTCO</name>
<dbReference type="Proteomes" id="UP000507470">
    <property type="component" value="Unassembled WGS sequence"/>
</dbReference>
<evidence type="ECO:0000256" key="2">
    <source>
        <dbReference type="SAM" id="Coils"/>
    </source>
</evidence>
<keyword evidence="1" id="KW-0479">Metal-binding</keyword>
<evidence type="ECO:0000259" key="3">
    <source>
        <dbReference type="PROSITE" id="PS50119"/>
    </source>
</evidence>
<gene>
    <name evidence="4" type="ORF">MCOR_38551</name>
</gene>
<proteinExistence type="predicted"/>
<dbReference type="EMBL" id="CACVKT020007042">
    <property type="protein sequence ID" value="CAC5404801.1"/>
    <property type="molecule type" value="Genomic_DNA"/>
</dbReference>
<dbReference type="OrthoDB" id="6105938at2759"/>
<keyword evidence="2" id="KW-0175">Coiled coil</keyword>
<dbReference type="GO" id="GO:0008270">
    <property type="term" value="F:zinc ion binding"/>
    <property type="evidence" value="ECO:0007669"/>
    <property type="project" value="UniProtKB-KW"/>
</dbReference>
<evidence type="ECO:0000313" key="5">
    <source>
        <dbReference type="Proteomes" id="UP000507470"/>
    </source>
</evidence>
<dbReference type="PANTHER" id="PTHR25462:SF296">
    <property type="entry name" value="MEIOTIC P26, ISOFORM F"/>
    <property type="match status" value="1"/>
</dbReference>
<dbReference type="InterPro" id="IPR047153">
    <property type="entry name" value="TRIM45/56/19-like"/>
</dbReference>
<feature type="domain" description="B box-type" evidence="3">
    <location>
        <begin position="62"/>
        <end position="103"/>
    </location>
</feature>
<accession>A0A6J8DAU1</accession>
<reference evidence="4 5" key="1">
    <citation type="submission" date="2020-06" db="EMBL/GenBank/DDBJ databases">
        <authorList>
            <person name="Li R."/>
            <person name="Bekaert M."/>
        </authorList>
    </citation>
    <scope>NUCLEOTIDE SEQUENCE [LARGE SCALE GENOMIC DNA]</scope>
    <source>
        <strain evidence="5">wild</strain>
    </source>
</reference>
<dbReference type="SUPFAM" id="SSF57845">
    <property type="entry name" value="B-box zinc-binding domain"/>
    <property type="match status" value="1"/>
</dbReference>
<protein>
    <recommendedName>
        <fullName evidence="3">B box-type domain-containing protein</fullName>
    </recommendedName>
</protein>